<feature type="non-terminal residue" evidence="3">
    <location>
        <position position="1"/>
    </location>
</feature>
<comment type="caution">
    <text evidence="3">The sequence shown here is derived from an EMBL/GenBank/DDBJ whole genome shotgun (WGS) entry which is preliminary data.</text>
</comment>
<dbReference type="PROSITE" id="PS50042">
    <property type="entry name" value="CNMP_BINDING_3"/>
    <property type="match status" value="1"/>
</dbReference>
<gene>
    <name evidence="3" type="ORF">SPARVUS_LOCUS10085160</name>
</gene>
<dbReference type="PANTHER" id="PTHR10217">
    <property type="entry name" value="VOLTAGE AND LIGAND GATED POTASSIUM CHANNEL"/>
    <property type="match status" value="1"/>
</dbReference>
<feature type="region of interest" description="Disordered" evidence="1">
    <location>
        <begin position="327"/>
        <end position="372"/>
    </location>
</feature>
<evidence type="ECO:0000313" key="3">
    <source>
        <dbReference type="EMBL" id="CAI9584800.1"/>
    </source>
</evidence>
<dbReference type="InterPro" id="IPR018490">
    <property type="entry name" value="cNMP-bd_dom_sf"/>
</dbReference>
<organism evidence="3 4">
    <name type="scientific">Staurois parvus</name>
    <dbReference type="NCBI Taxonomy" id="386267"/>
    <lineage>
        <taxon>Eukaryota</taxon>
        <taxon>Metazoa</taxon>
        <taxon>Chordata</taxon>
        <taxon>Craniata</taxon>
        <taxon>Vertebrata</taxon>
        <taxon>Euteleostomi</taxon>
        <taxon>Amphibia</taxon>
        <taxon>Batrachia</taxon>
        <taxon>Anura</taxon>
        <taxon>Neobatrachia</taxon>
        <taxon>Ranoidea</taxon>
        <taxon>Ranidae</taxon>
        <taxon>Staurois</taxon>
    </lineage>
</organism>
<proteinExistence type="predicted"/>
<dbReference type="Gene3D" id="2.60.120.10">
    <property type="entry name" value="Jelly Rolls"/>
    <property type="match status" value="1"/>
</dbReference>
<dbReference type="Proteomes" id="UP001162483">
    <property type="component" value="Unassembled WGS sequence"/>
</dbReference>
<evidence type="ECO:0000256" key="1">
    <source>
        <dbReference type="SAM" id="MobiDB-lite"/>
    </source>
</evidence>
<reference evidence="3" key="1">
    <citation type="submission" date="2023-05" db="EMBL/GenBank/DDBJ databases">
        <authorList>
            <person name="Stuckert A."/>
        </authorList>
    </citation>
    <scope>NUCLEOTIDE SEQUENCE</scope>
</reference>
<dbReference type="CDD" id="cd00038">
    <property type="entry name" value="CAP_ED"/>
    <property type="match status" value="1"/>
</dbReference>
<evidence type="ECO:0000313" key="4">
    <source>
        <dbReference type="Proteomes" id="UP001162483"/>
    </source>
</evidence>
<feature type="domain" description="Cyclic nucleotide-binding" evidence="2">
    <location>
        <begin position="1"/>
        <end position="85"/>
    </location>
</feature>
<dbReference type="SUPFAM" id="SSF51206">
    <property type="entry name" value="cAMP-binding domain-like"/>
    <property type="match status" value="1"/>
</dbReference>
<protein>
    <recommendedName>
        <fullName evidence="2">Cyclic nucleotide-binding domain-containing protein</fullName>
    </recommendedName>
</protein>
<dbReference type="EMBL" id="CATNWA010015581">
    <property type="protein sequence ID" value="CAI9584800.1"/>
    <property type="molecule type" value="Genomic_DNA"/>
</dbReference>
<keyword evidence="4" id="KW-1185">Reference proteome</keyword>
<name>A0ABN9EIZ3_9NEOB</name>
<dbReference type="SMART" id="SM00100">
    <property type="entry name" value="cNMP"/>
    <property type="match status" value="1"/>
</dbReference>
<feature type="compositionally biased region" description="Basic and acidic residues" evidence="1">
    <location>
        <begin position="356"/>
        <end position="366"/>
    </location>
</feature>
<dbReference type="InterPro" id="IPR000595">
    <property type="entry name" value="cNMP-bd_dom"/>
</dbReference>
<dbReference type="InterPro" id="IPR050818">
    <property type="entry name" value="KCNH_animal-type"/>
</dbReference>
<evidence type="ECO:0000259" key="2">
    <source>
        <dbReference type="PROSITE" id="PS50042"/>
    </source>
</evidence>
<dbReference type="InterPro" id="IPR014710">
    <property type="entry name" value="RmlC-like_jellyroll"/>
</dbReference>
<feature type="non-terminal residue" evidence="3">
    <location>
        <position position="422"/>
    </location>
</feature>
<sequence>FKTTHAPPGDTLVHSGDVLTALYFLSRGSIEILKDDIVVAILGKNDIFGEMVHLYAKPGKSNADVRALTYCDLHKIQREDLLEVLDMYPEFSDQFLTNLELTFNLRDESTKAELLRAHVDSDFDGENCKLRRRRLSFKEKSDEDCSKDNSQDGSENSLDDLRHCVYNKTNADKKRSGLSSLVSSINEQKPLFTEIGGYSSVFTKPSVPQFEEAVCPDKLTITKRSLSYRDIASPRSWEREGHGLHESTTHHTTLNNVTWGMGEADNDLTYSEVEHRLDLIQEQMNRLESQMTADIQSILQLLQRQASVVPPAYSMVTASSDYQRPTVRRVQSVHSGASIKTDRSFTPSSQSPEFVDFEKSRPKSKESLSSGVHLNTASEDNLTSLLDHDCDSPIELQARHCPSYLNPVRHTSLPDSSIHNRG</sequence>
<dbReference type="PANTHER" id="PTHR10217:SF466">
    <property type="entry name" value="POTASSIUM VOLTAGE-GATED CHANNEL SUBFAMILY H MEMBER 7"/>
    <property type="match status" value="1"/>
</dbReference>
<accession>A0ABN9EIZ3</accession>
<dbReference type="Pfam" id="PF00027">
    <property type="entry name" value="cNMP_binding"/>
    <property type="match status" value="1"/>
</dbReference>